<dbReference type="EMBL" id="JAGGKG010000019">
    <property type="protein sequence ID" value="MBP1906901.1"/>
    <property type="molecule type" value="Genomic_DNA"/>
</dbReference>
<dbReference type="PANTHER" id="PTHR42939:SF3">
    <property type="entry name" value="ABC TRANSPORTER ATP-BINDING COMPONENT"/>
    <property type="match status" value="1"/>
</dbReference>
<dbReference type="InterPro" id="IPR003593">
    <property type="entry name" value="AAA+_ATPase"/>
</dbReference>
<gene>
    <name evidence="5" type="ORF">J2Z32_003566</name>
</gene>
<dbReference type="SUPFAM" id="SSF52540">
    <property type="entry name" value="P-loop containing nucleoside triphosphate hydrolases"/>
    <property type="match status" value="1"/>
</dbReference>
<feature type="domain" description="ABC transporter" evidence="4">
    <location>
        <begin position="7"/>
        <end position="233"/>
    </location>
</feature>
<comment type="caution">
    <text evidence="5">The sequence shown here is derived from an EMBL/GenBank/DDBJ whole genome shotgun (WGS) entry which is preliminary data.</text>
</comment>
<dbReference type="InterPro" id="IPR017871">
    <property type="entry name" value="ABC_transporter-like_CS"/>
</dbReference>
<name>A0ABS4FWD1_9BACL</name>
<dbReference type="PROSITE" id="PS00211">
    <property type="entry name" value="ABC_TRANSPORTER_1"/>
    <property type="match status" value="1"/>
</dbReference>
<evidence type="ECO:0000256" key="1">
    <source>
        <dbReference type="ARBA" id="ARBA00022448"/>
    </source>
</evidence>
<dbReference type="InterPro" id="IPR003439">
    <property type="entry name" value="ABC_transporter-like_ATP-bd"/>
</dbReference>
<keyword evidence="3 5" id="KW-0067">ATP-binding</keyword>
<sequence length="295" mass="33745">MPESLVIEFKDVVKYGRGKQIGPINLHFPAGYVTALVGSNGAGKSTILQMMMQCILPNEGTISWFGNPPEQLSIEVRRQICYISELPCSEEDYMTGAEVEQFRAQLYPLWDQQRFQVLIKQFEVPLHEKLNRISKGERRKFEIICALAARPKLLILDEPTSGLDPFAWREMLKVLQNAMEQEELSIILSTHIVEEIKRLADYIVLVHQGRALGRVEKDTLYGVWQRVWVKGMTGEQLQQAGIQLYEEEGAGLHKVTVRESELQSLLPKLQDGQIMKQESLDIEEVLKLWIDGQQP</sequence>
<evidence type="ECO:0000256" key="3">
    <source>
        <dbReference type="ARBA" id="ARBA00022840"/>
    </source>
</evidence>
<accession>A0ABS4FWD1</accession>
<dbReference type="RefSeq" id="WP_210090488.1">
    <property type="nucleotide sequence ID" value="NZ_JAGGKG010000019.1"/>
</dbReference>
<dbReference type="GO" id="GO:0005524">
    <property type="term" value="F:ATP binding"/>
    <property type="evidence" value="ECO:0007669"/>
    <property type="project" value="UniProtKB-KW"/>
</dbReference>
<dbReference type="Proteomes" id="UP001519272">
    <property type="component" value="Unassembled WGS sequence"/>
</dbReference>
<dbReference type="InterPro" id="IPR051782">
    <property type="entry name" value="ABC_Transporter_VariousFunc"/>
</dbReference>
<proteinExistence type="predicted"/>
<dbReference type="CDD" id="cd03230">
    <property type="entry name" value="ABC_DR_subfamily_A"/>
    <property type="match status" value="1"/>
</dbReference>
<reference evidence="5 6" key="1">
    <citation type="submission" date="2021-03" db="EMBL/GenBank/DDBJ databases">
        <title>Genomic Encyclopedia of Type Strains, Phase IV (KMG-IV): sequencing the most valuable type-strain genomes for metagenomic binning, comparative biology and taxonomic classification.</title>
        <authorList>
            <person name="Goeker M."/>
        </authorList>
    </citation>
    <scope>NUCLEOTIDE SEQUENCE [LARGE SCALE GENOMIC DNA]</scope>
    <source>
        <strain evidence="5 6">DSM 14349</strain>
    </source>
</reference>
<dbReference type="Gene3D" id="3.40.50.300">
    <property type="entry name" value="P-loop containing nucleotide triphosphate hydrolases"/>
    <property type="match status" value="1"/>
</dbReference>
<evidence type="ECO:0000313" key="5">
    <source>
        <dbReference type="EMBL" id="MBP1906901.1"/>
    </source>
</evidence>
<protein>
    <submittedName>
        <fullName evidence="5">ABC-2 type transport system ATP-binding protein</fullName>
    </submittedName>
</protein>
<dbReference type="SMART" id="SM00382">
    <property type="entry name" value="AAA"/>
    <property type="match status" value="1"/>
</dbReference>
<evidence type="ECO:0000259" key="4">
    <source>
        <dbReference type="PROSITE" id="PS50893"/>
    </source>
</evidence>
<evidence type="ECO:0000256" key="2">
    <source>
        <dbReference type="ARBA" id="ARBA00022741"/>
    </source>
</evidence>
<dbReference type="PANTHER" id="PTHR42939">
    <property type="entry name" value="ABC TRANSPORTER ATP-BINDING PROTEIN ALBC-RELATED"/>
    <property type="match status" value="1"/>
</dbReference>
<keyword evidence="2" id="KW-0547">Nucleotide-binding</keyword>
<organism evidence="5 6">
    <name type="scientific">Paenibacillus turicensis</name>
    <dbReference type="NCBI Taxonomy" id="160487"/>
    <lineage>
        <taxon>Bacteria</taxon>
        <taxon>Bacillati</taxon>
        <taxon>Bacillota</taxon>
        <taxon>Bacilli</taxon>
        <taxon>Bacillales</taxon>
        <taxon>Paenibacillaceae</taxon>
        <taxon>Paenibacillus</taxon>
    </lineage>
</organism>
<evidence type="ECO:0000313" key="6">
    <source>
        <dbReference type="Proteomes" id="UP001519272"/>
    </source>
</evidence>
<dbReference type="Pfam" id="PF00005">
    <property type="entry name" value="ABC_tran"/>
    <property type="match status" value="1"/>
</dbReference>
<dbReference type="PROSITE" id="PS50893">
    <property type="entry name" value="ABC_TRANSPORTER_2"/>
    <property type="match status" value="1"/>
</dbReference>
<dbReference type="InterPro" id="IPR027417">
    <property type="entry name" value="P-loop_NTPase"/>
</dbReference>
<keyword evidence="6" id="KW-1185">Reference proteome</keyword>
<keyword evidence="1" id="KW-0813">Transport</keyword>